<proteinExistence type="predicted"/>
<dbReference type="GO" id="GO:0000460">
    <property type="term" value="P:maturation of 5.8S rRNA"/>
    <property type="evidence" value="ECO:0007669"/>
    <property type="project" value="TreeGrafter"/>
</dbReference>
<protein>
    <submittedName>
        <fullName evidence="2">Uncharacterized protein</fullName>
    </submittedName>
</protein>
<evidence type="ECO:0000256" key="1">
    <source>
        <dbReference type="SAM" id="MobiDB-lite"/>
    </source>
</evidence>
<feature type="compositionally biased region" description="Basic and acidic residues" evidence="1">
    <location>
        <begin position="132"/>
        <end position="141"/>
    </location>
</feature>
<keyword evidence="3" id="KW-1185">Reference proteome</keyword>
<sequence>MAKREISSTLKNLKFMQRGALKEVKPQKQEEVQPSGNFRSPGGIRKCVVIMEGDPHPTAAIGRLSFGSFNPSVDKLNEETANLASPEPANLASPEPASSSGGHTKAKASLRENGLSPDGAECSDTAMADSHGSGDQKRKQPDVVSETENFNTSAKAIEGGDQSTRKKSKKASFRQKHQKLDFAVLRAKTENK</sequence>
<feature type="compositionally biased region" description="Basic residues" evidence="1">
    <location>
        <begin position="165"/>
        <end position="177"/>
    </location>
</feature>
<dbReference type="AlphaFoldDB" id="A0AAV2CZI8"/>
<evidence type="ECO:0000313" key="2">
    <source>
        <dbReference type="EMBL" id="CAL1361283.1"/>
    </source>
</evidence>
<dbReference type="EMBL" id="OZ034814">
    <property type="protein sequence ID" value="CAL1361283.1"/>
    <property type="molecule type" value="Genomic_DNA"/>
</dbReference>
<name>A0AAV2CZI8_9ROSI</name>
<feature type="region of interest" description="Disordered" evidence="1">
    <location>
        <begin position="20"/>
        <end position="43"/>
    </location>
</feature>
<organism evidence="2 3">
    <name type="scientific">Linum trigynum</name>
    <dbReference type="NCBI Taxonomy" id="586398"/>
    <lineage>
        <taxon>Eukaryota</taxon>
        <taxon>Viridiplantae</taxon>
        <taxon>Streptophyta</taxon>
        <taxon>Embryophyta</taxon>
        <taxon>Tracheophyta</taxon>
        <taxon>Spermatophyta</taxon>
        <taxon>Magnoliopsida</taxon>
        <taxon>eudicotyledons</taxon>
        <taxon>Gunneridae</taxon>
        <taxon>Pentapetalae</taxon>
        <taxon>rosids</taxon>
        <taxon>fabids</taxon>
        <taxon>Malpighiales</taxon>
        <taxon>Linaceae</taxon>
        <taxon>Linum</taxon>
    </lineage>
</organism>
<feature type="region of interest" description="Disordered" evidence="1">
    <location>
        <begin position="66"/>
        <end position="180"/>
    </location>
</feature>
<dbReference type="PANTHER" id="PTHR13582">
    <property type="entry name" value="M-PHASE PHOSPHOPROTEIN 6"/>
    <property type="match status" value="1"/>
</dbReference>
<reference evidence="2 3" key="1">
    <citation type="submission" date="2024-04" db="EMBL/GenBank/DDBJ databases">
        <authorList>
            <person name="Fracassetti M."/>
        </authorList>
    </citation>
    <scope>NUCLEOTIDE SEQUENCE [LARGE SCALE GENOMIC DNA]</scope>
</reference>
<gene>
    <name evidence="2" type="ORF">LTRI10_LOCUS8664</name>
</gene>
<feature type="compositionally biased region" description="Basic and acidic residues" evidence="1">
    <location>
        <begin position="20"/>
        <end position="31"/>
    </location>
</feature>
<dbReference type="Pfam" id="PF10175">
    <property type="entry name" value="MPP6"/>
    <property type="match status" value="1"/>
</dbReference>
<accession>A0AAV2CZI8</accession>
<dbReference type="InterPro" id="IPR019324">
    <property type="entry name" value="MPP6"/>
</dbReference>
<dbReference type="PANTHER" id="PTHR13582:SF0">
    <property type="entry name" value="M-PHASE PHOSPHOPROTEIN 6"/>
    <property type="match status" value="1"/>
</dbReference>
<dbReference type="Proteomes" id="UP001497516">
    <property type="component" value="Chromosome 10"/>
</dbReference>
<evidence type="ECO:0000313" key="3">
    <source>
        <dbReference type="Proteomes" id="UP001497516"/>
    </source>
</evidence>